<dbReference type="PANTHER" id="PTHR43595:SF2">
    <property type="entry name" value="SMALL RIBOSOMAL SUBUNIT PROTEIN MS42"/>
    <property type="match status" value="1"/>
</dbReference>
<sequence length="239" mass="25955">MMRRALATLAAALALLVSCFAVTTSYAAPARAQGPFTLPPLPYEPSALEPVIDTETMTIHHGKHHRAYVDSLNSAVAASPALQGRPLEDLVAAAGTLPEAVRNNAGGHWNHSFFWKTMTAPGTGGAPSPELRAAIDREFGSLETFTAEFGKGGTTRFGSGWAWLIVDHSGRLVITSTANQDNPLMDVAEVKGTPLLGNDVWEHAYYLKHQNRRADYLGSWWQVVDWNTVSDRYAEAAIR</sequence>
<dbReference type="PIRSF" id="PIRSF000349">
    <property type="entry name" value="SODismutase"/>
    <property type="match status" value="1"/>
</dbReference>
<dbReference type="InterPro" id="IPR036324">
    <property type="entry name" value="Mn/Fe_SOD_N_sf"/>
</dbReference>
<dbReference type="EC" id="1.15.1.1" evidence="3 8"/>
<comment type="similarity">
    <text evidence="2 8">Belongs to the iron/manganese superoxide dismutase family.</text>
</comment>
<protein>
    <recommendedName>
        <fullName evidence="3 8">Superoxide dismutase</fullName>
        <ecNumber evidence="3 8">1.15.1.1</ecNumber>
    </recommendedName>
</protein>
<dbReference type="GO" id="GO:0005737">
    <property type="term" value="C:cytoplasm"/>
    <property type="evidence" value="ECO:0007669"/>
    <property type="project" value="TreeGrafter"/>
</dbReference>
<feature type="domain" description="Manganese/iron superoxide dismutase C-terminal" evidence="11">
    <location>
        <begin position="128"/>
        <end position="232"/>
    </location>
</feature>
<dbReference type="InterPro" id="IPR019831">
    <property type="entry name" value="Mn/Fe_SOD_N"/>
</dbReference>
<comment type="function">
    <text evidence="1">Destroys superoxide anion radicals which are normally produced within the cells and which are toxic to biological systems.</text>
</comment>
<accession>A0A846YH18</accession>
<dbReference type="SUPFAM" id="SSF54719">
    <property type="entry name" value="Fe,Mn superoxide dismutase (SOD), C-terminal domain"/>
    <property type="match status" value="1"/>
</dbReference>
<dbReference type="GO" id="GO:0004784">
    <property type="term" value="F:superoxide dismutase activity"/>
    <property type="evidence" value="ECO:0007669"/>
    <property type="project" value="UniProtKB-EC"/>
</dbReference>
<organism evidence="12 13">
    <name type="scientific">Nocardia flavorosea</name>
    <dbReference type="NCBI Taxonomy" id="53429"/>
    <lineage>
        <taxon>Bacteria</taxon>
        <taxon>Bacillati</taxon>
        <taxon>Actinomycetota</taxon>
        <taxon>Actinomycetes</taxon>
        <taxon>Mycobacteriales</taxon>
        <taxon>Nocardiaceae</taxon>
        <taxon>Nocardia</taxon>
    </lineage>
</organism>
<reference evidence="12 13" key="1">
    <citation type="submission" date="2020-04" db="EMBL/GenBank/DDBJ databases">
        <title>MicrobeNet Type strains.</title>
        <authorList>
            <person name="Nicholson A.C."/>
        </authorList>
    </citation>
    <scope>NUCLEOTIDE SEQUENCE [LARGE SCALE GENOMIC DNA]</scope>
    <source>
        <strain evidence="12 13">JCM 3332</strain>
    </source>
</reference>
<evidence type="ECO:0000256" key="1">
    <source>
        <dbReference type="ARBA" id="ARBA00002170"/>
    </source>
</evidence>
<evidence type="ECO:0000256" key="6">
    <source>
        <dbReference type="ARBA" id="ARBA00049204"/>
    </source>
</evidence>
<keyword evidence="4 7" id="KW-0479">Metal-binding</keyword>
<dbReference type="AlphaFoldDB" id="A0A846YH18"/>
<dbReference type="PROSITE" id="PS51257">
    <property type="entry name" value="PROKAR_LIPOPROTEIN"/>
    <property type="match status" value="1"/>
</dbReference>
<dbReference type="InterPro" id="IPR019833">
    <property type="entry name" value="Mn/Fe_SOD_BS"/>
</dbReference>
<dbReference type="Pfam" id="PF02777">
    <property type="entry name" value="Sod_Fe_C"/>
    <property type="match status" value="1"/>
</dbReference>
<dbReference type="FunFam" id="3.55.40.20:FF:000004">
    <property type="entry name" value="Superoxide dismutase [Fe]"/>
    <property type="match status" value="1"/>
</dbReference>
<dbReference type="InterPro" id="IPR001189">
    <property type="entry name" value="Mn/Fe_SOD"/>
</dbReference>
<dbReference type="RefSeq" id="WP_084492865.1">
    <property type="nucleotide sequence ID" value="NZ_JAAXOT010000005.1"/>
</dbReference>
<feature type="binding site" evidence="7">
    <location>
        <position position="203"/>
    </location>
    <ligand>
        <name>Mn(2+)</name>
        <dbReference type="ChEBI" id="CHEBI:29035"/>
    </ligand>
</feature>
<dbReference type="EMBL" id="JAAXOT010000005">
    <property type="protein sequence ID" value="NKY57020.1"/>
    <property type="molecule type" value="Genomic_DNA"/>
</dbReference>
<feature type="binding site" evidence="7">
    <location>
        <position position="60"/>
    </location>
    <ligand>
        <name>Mn(2+)</name>
        <dbReference type="ChEBI" id="CHEBI:29035"/>
    </ligand>
</feature>
<comment type="function">
    <text evidence="8">Destroys radicals which are normally produced within the cells and which are toxic to biological systems.</text>
</comment>
<comment type="catalytic activity">
    <reaction evidence="6 8">
        <text>2 superoxide + 2 H(+) = H2O2 + O2</text>
        <dbReference type="Rhea" id="RHEA:20696"/>
        <dbReference type="ChEBI" id="CHEBI:15378"/>
        <dbReference type="ChEBI" id="CHEBI:15379"/>
        <dbReference type="ChEBI" id="CHEBI:16240"/>
        <dbReference type="ChEBI" id="CHEBI:18421"/>
        <dbReference type="EC" id="1.15.1.1"/>
    </reaction>
</comment>
<evidence type="ECO:0000256" key="2">
    <source>
        <dbReference type="ARBA" id="ARBA00008714"/>
    </source>
</evidence>
<proteinExistence type="inferred from homology"/>
<dbReference type="SUPFAM" id="SSF46609">
    <property type="entry name" value="Fe,Mn superoxide dismutase (SOD), N-terminal domain"/>
    <property type="match status" value="1"/>
</dbReference>
<feature type="domain" description="Manganese/iron superoxide dismutase N-terminal" evidence="10">
    <location>
        <begin position="36"/>
        <end position="118"/>
    </location>
</feature>
<evidence type="ECO:0000259" key="11">
    <source>
        <dbReference type="Pfam" id="PF02777"/>
    </source>
</evidence>
<dbReference type="GO" id="GO:0046872">
    <property type="term" value="F:metal ion binding"/>
    <property type="evidence" value="ECO:0007669"/>
    <property type="project" value="UniProtKB-KW"/>
</dbReference>
<gene>
    <name evidence="12" type="ORF">HGA15_12805</name>
</gene>
<dbReference type="PANTHER" id="PTHR43595">
    <property type="entry name" value="37S RIBOSOMAL PROTEIN S26, MITOCHONDRIAL"/>
    <property type="match status" value="1"/>
</dbReference>
<feature type="binding site" evidence="7">
    <location>
        <position position="199"/>
    </location>
    <ligand>
        <name>Mn(2+)</name>
        <dbReference type="ChEBI" id="CHEBI:29035"/>
    </ligand>
</feature>
<comment type="caution">
    <text evidence="12">The sequence shown here is derived from an EMBL/GenBank/DDBJ whole genome shotgun (WGS) entry which is preliminary data.</text>
</comment>
<keyword evidence="13" id="KW-1185">Reference proteome</keyword>
<evidence type="ECO:0000313" key="13">
    <source>
        <dbReference type="Proteomes" id="UP000570678"/>
    </source>
</evidence>
<dbReference type="Pfam" id="PF00081">
    <property type="entry name" value="Sod_Fe_N"/>
    <property type="match status" value="1"/>
</dbReference>
<dbReference type="InterPro" id="IPR019832">
    <property type="entry name" value="Mn/Fe_SOD_C"/>
</dbReference>
<feature type="binding site" evidence="7">
    <location>
        <position position="111"/>
    </location>
    <ligand>
        <name>Mn(2+)</name>
        <dbReference type="ChEBI" id="CHEBI:29035"/>
    </ligand>
</feature>
<evidence type="ECO:0000256" key="8">
    <source>
        <dbReference type="RuleBase" id="RU000414"/>
    </source>
</evidence>
<dbReference type="Gene3D" id="3.55.40.20">
    <property type="entry name" value="Iron/manganese superoxide dismutase, C-terminal domain"/>
    <property type="match status" value="1"/>
</dbReference>
<feature type="signal peptide" evidence="9">
    <location>
        <begin position="1"/>
        <end position="27"/>
    </location>
</feature>
<dbReference type="PROSITE" id="PS00088">
    <property type="entry name" value="SOD_MN"/>
    <property type="match status" value="1"/>
</dbReference>
<dbReference type="PRINTS" id="PR01703">
    <property type="entry name" value="MNSODISMTASE"/>
</dbReference>
<name>A0A846YH18_9NOCA</name>
<dbReference type="Gene3D" id="1.10.287.990">
    <property type="entry name" value="Fe,Mn superoxide dismutase (SOD) domain"/>
    <property type="match status" value="1"/>
</dbReference>
<dbReference type="Proteomes" id="UP000570678">
    <property type="component" value="Unassembled WGS sequence"/>
</dbReference>
<evidence type="ECO:0000256" key="3">
    <source>
        <dbReference type="ARBA" id="ARBA00012682"/>
    </source>
</evidence>
<evidence type="ECO:0000259" key="10">
    <source>
        <dbReference type="Pfam" id="PF00081"/>
    </source>
</evidence>
<keyword evidence="9" id="KW-0732">Signal</keyword>
<keyword evidence="5 8" id="KW-0560">Oxidoreductase</keyword>
<evidence type="ECO:0000256" key="4">
    <source>
        <dbReference type="ARBA" id="ARBA00022723"/>
    </source>
</evidence>
<evidence type="ECO:0000256" key="7">
    <source>
        <dbReference type="PIRSR" id="PIRSR000349-1"/>
    </source>
</evidence>
<evidence type="ECO:0000256" key="9">
    <source>
        <dbReference type="SAM" id="SignalP"/>
    </source>
</evidence>
<feature type="chain" id="PRO_5033000847" description="Superoxide dismutase" evidence="9">
    <location>
        <begin position="28"/>
        <end position="239"/>
    </location>
</feature>
<evidence type="ECO:0000256" key="5">
    <source>
        <dbReference type="ARBA" id="ARBA00023002"/>
    </source>
</evidence>
<evidence type="ECO:0000313" key="12">
    <source>
        <dbReference type="EMBL" id="NKY57020.1"/>
    </source>
</evidence>
<dbReference type="InterPro" id="IPR036314">
    <property type="entry name" value="SOD_C_sf"/>
</dbReference>